<dbReference type="AlphaFoldDB" id="A0AAD6D9F4"/>
<proteinExistence type="predicted"/>
<feature type="region of interest" description="Disordered" evidence="1">
    <location>
        <begin position="1"/>
        <end position="103"/>
    </location>
</feature>
<organism evidence="2 3">
    <name type="scientific">Penicillium hetheringtonii</name>
    <dbReference type="NCBI Taxonomy" id="911720"/>
    <lineage>
        <taxon>Eukaryota</taxon>
        <taxon>Fungi</taxon>
        <taxon>Dikarya</taxon>
        <taxon>Ascomycota</taxon>
        <taxon>Pezizomycotina</taxon>
        <taxon>Eurotiomycetes</taxon>
        <taxon>Eurotiomycetidae</taxon>
        <taxon>Eurotiales</taxon>
        <taxon>Aspergillaceae</taxon>
        <taxon>Penicillium</taxon>
    </lineage>
</organism>
<dbReference type="EMBL" id="JAQJAC010000010">
    <property type="protein sequence ID" value="KAJ5568546.1"/>
    <property type="molecule type" value="Genomic_DNA"/>
</dbReference>
<reference evidence="2 3" key="1">
    <citation type="journal article" date="2023" name="IMA Fungus">
        <title>Comparative genomic study of the Penicillium genus elucidates a diverse pangenome and 15 lateral gene transfer events.</title>
        <authorList>
            <person name="Petersen C."/>
            <person name="Sorensen T."/>
            <person name="Nielsen M.R."/>
            <person name="Sondergaard T.E."/>
            <person name="Sorensen J.L."/>
            <person name="Fitzpatrick D.A."/>
            <person name="Frisvad J.C."/>
            <person name="Nielsen K.L."/>
        </authorList>
    </citation>
    <scope>NUCLEOTIDE SEQUENCE [LARGE SCALE GENOMIC DNA]</scope>
    <source>
        <strain evidence="2 3">IBT 29057</strain>
    </source>
</reference>
<sequence length="103" mass="10649">MTSEQAHSASPANSMDSDSHAMHTSAAKMPGQAETADSDAKSKSQPGQVRFSSVTQEIAPSQSELSPVPEQSPAEAQRKNQRRGAAVAGHELTELSASGVSST</sequence>
<comment type="caution">
    <text evidence="2">The sequence shown here is derived from an EMBL/GenBank/DDBJ whole genome shotgun (WGS) entry which is preliminary data.</text>
</comment>
<accession>A0AAD6D9F4</accession>
<name>A0AAD6D9F4_9EURO</name>
<feature type="compositionally biased region" description="Polar residues" evidence="1">
    <location>
        <begin position="43"/>
        <end position="65"/>
    </location>
</feature>
<evidence type="ECO:0000313" key="2">
    <source>
        <dbReference type="EMBL" id="KAJ5568546.1"/>
    </source>
</evidence>
<keyword evidence="3" id="KW-1185">Reference proteome</keyword>
<gene>
    <name evidence="2" type="ORF">N7450_011032</name>
</gene>
<evidence type="ECO:0000313" key="3">
    <source>
        <dbReference type="Proteomes" id="UP001216150"/>
    </source>
</evidence>
<protein>
    <submittedName>
        <fullName evidence="2">Uncharacterized protein</fullName>
    </submittedName>
</protein>
<dbReference type="Proteomes" id="UP001216150">
    <property type="component" value="Unassembled WGS sequence"/>
</dbReference>
<feature type="compositionally biased region" description="Polar residues" evidence="1">
    <location>
        <begin position="1"/>
        <end position="16"/>
    </location>
</feature>
<evidence type="ECO:0000256" key="1">
    <source>
        <dbReference type="SAM" id="MobiDB-lite"/>
    </source>
</evidence>